<evidence type="ECO:0000313" key="2">
    <source>
        <dbReference type="Proteomes" id="UP000297608"/>
    </source>
</evidence>
<keyword evidence="2" id="KW-1185">Reference proteome</keyword>
<organism evidence="1 2">
    <name type="scientific">Cryobacterium algoricola</name>
    <dbReference type="NCBI Taxonomy" id="1259183"/>
    <lineage>
        <taxon>Bacteria</taxon>
        <taxon>Bacillati</taxon>
        <taxon>Actinomycetota</taxon>
        <taxon>Actinomycetes</taxon>
        <taxon>Micrococcales</taxon>
        <taxon>Microbacteriaceae</taxon>
        <taxon>Cryobacterium</taxon>
    </lineage>
</organism>
<accession>A0ABY2I8V3</accession>
<dbReference type="Proteomes" id="UP000297608">
    <property type="component" value="Unassembled WGS sequence"/>
</dbReference>
<proteinExistence type="predicted"/>
<sequence length="483" mass="52165">MSRISMSLPRPQYVAVPEAFISALAWKILHVDRLENSTDNSSEIPMVKDIAGKPIGLLFRTNGGTSRLIKMKQTLPTGIRLVEFVDALEKAGLQIEGGSDLLGEAVLNSLDGVRIEKSGGQPASPLTPSIALLQNMRGALGTKGPPDTAMIIESLFALGASTSPELLTASRLWLRAAKHRMEIDPLLNALDSAVDRTILGSQRVEPPPLPAGLPSAESVPEGDYSGTPFDWFASAWLRLTSDEWVEALPARVWVDWATTVLRLATGLGFLWECSWNEAFARAVLKSETVSWGDVRSEVRTVLPWGSSRAGTVALDVAPQLVARVYRSERLRSLIADRLDACSAAASDFGAVMDEMRDDEGFARSLTEALSSNERVGSGKNVWEAITYALKTRETSESRADYYGLLQSNGRYLKVDPGTEWIAVVASLSCVTPGASSDVGRVMADLEKMGMRPNLSDLVALLERAGMARGSADADQGVRVESAY</sequence>
<name>A0ABY2I8V3_9MICO</name>
<dbReference type="EMBL" id="SOFG01000022">
    <property type="protein sequence ID" value="TFB84297.1"/>
    <property type="molecule type" value="Genomic_DNA"/>
</dbReference>
<comment type="caution">
    <text evidence="1">The sequence shown here is derived from an EMBL/GenBank/DDBJ whole genome shotgun (WGS) entry which is preliminary data.</text>
</comment>
<gene>
    <name evidence="1" type="ORF">E3O44_15810</name>
</gene>
<dbReference type="RefSeq" id="WP_134535738.1">
    <property type="nucleotide sequence ID" value="NZ_SOFG01000022.1"/>
</dbReference>
<protein>
    <submittedName>
        <fullName evidence="1">Uncharacterized protein</fullName>
    </submittedName>
</protein>
<evidence type="ECO:0000313" key="1">
    <source>
        <dbReference type="EMBL" id="TFB84297.1"/>
    </source>
</evidence>
<reference evidence="1 2" key="1">
    <citation type="submission" date="2019-03" db="EMBL/GenBank/DDBJ databases">
        <title>Genomics of glacier-inhabiting Cryobacterium strains.</title>
        <authorList>
            <person name="Liu Q."/>
            <person name="Xin Y.-H."/>
        </authorList>
    </citation>
    <scope>NUCLEOTIDE SEQUENCE [LARGE SCALE GENOMIC DNA]</scope>
    <source>
        <strain evidence="1 2">MDB2-B</strain>
    </source>
</reference>